<gene>
    <name evidence="10" type="ORF">FL622_05300</name>
</gene>
<evidence type="ECO:0000256" key="6">
    <source>
        <dbReference type="ARBA" id="ARBA00023315"/>
    </source>
</evidence>
<dbReference type="GO" id="GO:0005886">
    <property type="term" value="C:plasma membrane"/>
    <property type="evidence" value="ECO:0007669"/>
    <property type="project" value="UniProtKB-SubCell"/>
</dbReference>
<dbReference type="PANTHER" id="PTHR30606">
    <property type="entry name" value="LIPID A BIOSYNTHESIS LAUROYL ACYLTRANSFERASE"/>
    <property type="match status" value="1"/>
</dbReference>
<reference evidence="10 11" key="1">
    <citation type="submission" date="2019-07" db="EMBL/GenBank/DDBJ databases">
        <title>Insights of Desulfuromonas acetexigens electromicrobiology.</title>
        <authorList>
            <person name="Katuri K."/>
            <person name="Sapireddy V."/>
            <person name="Shaw D.R."/>
            <person name="Saikaly P."/>
        </authorList>
    </citation>
    <scope>NUCLEOTIDE SEQUENCE [LARGE SCALE GENOMIC DNA]</scope>
    <source>
        <strain evidence="10 11">2873</strain>
    </source>
</reference>
<feature type="region of interest" description="Disordered" evidence="7">
    <location>
        <begin position="1"/>
        <end position="25"/>
    </location>
</feature>
<dbReference type="InterPro" id="IPR004960">
    <property type="entry name" value="LipA_acyltrans"/>
</dbReference>
<keyword evidence="3" id="KW-0997">Cell inner membrane</keyword>
<comment type="subcellular location">
    <subcellularLocation>
        <location evidence="1">Cell inner membrane</location>
    </subcellularLocation>
</comment>
<dbReference type="PANTHER" id="PTHR30606:SF10">
    <property type="entry name" value="PHOSPHATIDYLINOSITOL MANNOSIDE ACYLTRANSFERASE"/>
    <property type="match status" value="1"/>
</dbReference>
<keyword evidence="11" id="KW-1185">Reference proteome</keyword>
<dbReference type="PIRSF" id="PIRSF026649">
    <property type="entry name" value="MsbB"/>
    <property type="match status" value="1"/>
</dbReference>
<sequence>MRLSMTHSSRPPAPHGFRNQPRDKRQSRGRYLLEYLLFLTLAGLTRVLPRVTALRLGGKLGELARLTQKKRVATATDNLRRAYPEKSSEEIKADVRAVFRHLGVSAVEMLRLDLFRGQADVDRYFTLVGMEHLHQAHAMGKGVLLLTGHIGFWEVGTFLIPQLGFPVDFVAKRMKNPYVDRYFERLREAAGGRCIESKKGARRILRALKQKHMIAVLLDQHISRSEAVPVDFFGRKAWTTPIITQLAMKQGIPIVPIYSYRTEDFHYEIIAQPPILFADEPGAETVIHNTAHLTANIEAAVRRAPTQWFWVHRRWRD</sequence>
<evidence type="ECO:0000256" key="2">
    <source>
        <dbReference type="ARBA" id="ARBA00022475"/>
    </source>
</evidence>
<keyword evidence="6 10" id="KW-0012">Acyltransferase</keyword>
<dbReference type="Proteomes" id="UP000317155">
    <property type="component" value="Unassembled WGS sequence"/>
</dbReference>
<evidence type="ECO:0000256" key="3">
    <source>
        <dbReference type="ARBA" id="ARBA00022519"/>
    </source>
</evidence>
<dbReference type="GO" id="GO:0016746">
    <property type="term" value="F:acyltransferase activity"/>
    <property type="evidence" value="ECO:0007669"/>
    <property type="project" value="UniProtKB-KW"/>
</dbReference>
<dbReference type="EMBL" id="VJVV01000003">
    <property type="protein sequence ID" value="TRO82604.1"/>
    <property type="molecule type" value="Genomic_DNA"/>
</dbReference>
<dbReference type="AlphaFoldDB" id="A0A550JHE5"/>
<dbReference type="PROSITE" id="PS50042">
    <property type="entry name" value="CNMP_BINDING_3"/>
    <property type="match status" value="1"/>
</dbReference>
<name>A0A550JHE5_9BACT</name>
<evidence type="ECO:0000313" key="10">
    <source>
        <dbReference type="EMBL" id="TRO82604.1"/>
    </source>
</evidence>
<dbReference type="OrthoDB" id="9803456at2"/>
<keyword evidence="2" id="KW-1003">Cell membrane</keyword>
<evidence type="ECO:0000259" key="9">
    <source>
        <dbReference type="PROSITE" id="PS50042"/>
    </source>
</evidence>
<evidence type="ECO:0000256" key="8">
    <source>
        <dbReference type="SAM" id="Phobius"/>
    </source>
</evidence>
<comment type="caution">
    <text evidence="10">The sequence shown here is derived from an EMBL/GenBank/DDBJ whole genome shotgun (WGS) entry which is preliminary data.</text>
</comment>
<dbReference type="GO" id="GO:0009247">
    <property type="term" value="P:glycolipid biosynthetic process"/>
    <property type="evidence" value="ECO:0007669"/>
    <property type="project" value="UniProtKB-ARBA"/>
</dbReference>
<evidence type="ECO:0000256" key="5">
    <source>
        <dbReference type="ARBA" id="ARBA00023136"/>
    </source>
</evidence>
<accession>A0A550JHE5</accession>
<dbReference type="Pfam" id="PF03279">
    <property type="entry name" value="Lip_A_acyltrans"/>
    <property type="match status" value="1"/>
</dbReference>
<evidence type="ECO:0000313" key="11">
    <source>
        <dbReference type="Proteomes" id="UP000317155"/>
    </source>
</evidence>
<keyword evidence="5 8" id="KW-0472">Membrane</keyword>
<dbReference type="InterPro" id="IPR000595">
    <property type="entry name" value="cNMP-bd_dom"/>
</dbReference>
<evidence type="ECO:0000256" key="4">
    <source>
        <dbReference type="ARBA" id="ARBA00022679"/>
    </source>
</evidence>
<proteinExistence type="predicted"/>
<keyword evidence="4 10" id="KW-0808">Transferase</keyword>
<evidence type="ECO:0000256" key="7">
    <source>
        <dbReference type="SAM" id="MobiDB-lite"/>
    </source>
</evidence>
<feature type="transmembrane region" description="Helical" evidence="8">
    <location>
        <begin position="31"/>
        <end position="49"/>
    </location>
</feature>
<organism evidence="10 11">
    <name type="scientific">Trichloromonas acetexigens</name>
    <dbReference type="NCBI Taxonomy" id="38815"/>
    <lineage>
        <taxon>Bacteria</taxon>
        <taxon>Pseudomonadati</taxon>
        <taxon>Thermodesulfobacteriota</taxon>
        <taxon>Desulfuromonadia</taxon>
        <taxon>Desulfuromonadales</taxon>
        <taxon>Trichloromonadaceae</taxon>
        <taxon>Trichloromonas</taxon>
    </lineage>
</organism>
<feature type="domain" description="Cyclic nucleotide-binding" evidence="9">
    <location>
        <begin position="37"/>
        <end position="75"/>
    </location>
</feature>
<evidence type="ECO:0000256" key="1">
    <source>
        <dbReference type="ARBA" id="ARBA00004533"/>
    </source>
</evidence>
<dbReference type="CDD" id="cd07984">
    <property type="entry name" value="LPLAT_LABLAT-like"/>
    <property type="match status" value="1"/>
</dbReference>
<keyword evidence="8" id="KW-0812">Transmembrane</keyword>
<protein>
    <submittedName>
        <fullName evidence="10">Lysophospholipid acyltransferase family protein</fullName>
    </submittedName>
</protein>
<keyword evidence="8" id="KW-1133">Transmembrane helix</keyword>